<comment type="similarity">
    <text evidence="2">Belongs to the SusD family.</text>
</comment>
<feature type="signal peptide" evidence="6">
    <location>
        <begin position="1"/>
        <end position="25"/>
    </location>
</feature>
<dbReference type="Proteomes" id="UP000233535">
    <property type="component" value="Unassembled WGS sequence"/>
</dbReference>
<evidence type="ECO:0008006" key="11">
    <source>
        <dbReference type="Google" id="ProtNLM"/>
    </source>
</evidence>
<evidence type="ECO:0000259" key="7">
    <source>
        <dbReference type="Pfam" id="PF07980"/>
    </source>
</evidence>
<dbReference type="GO" id="GO:0009279">
    <property type="term" value="C:cell outer membrane"/>
    <property type="evidence" value="ECO:0007669"/>
    <property type="project" value="UniProtKB-SubCell"/>
</dbReference>
<dbReference type="Pfam" id="PF07980">
    <property type="entry name" value="SusD_RagB"/>
    <property type="match status" value="1"/>
</dbReference>
<dbReference type="PROSITE" id="PS51257">
    <property type="entry name" value="PROKAR_LIPOPROTEIN"/>
    <property type="match status" value="1"/>
</dbReference>
<dbReference type="EMBL" id="MVDD01000020">
    <property type="protein sequence ID" value="PKQ60871.1"/>
    <property type="molecule type" value="Genomic_DNA"/>
</dbReference>
<dbReference type="Gene3D" id="1.25.40.390">
    <property type="match status" value="1"/>
</dbReference>
<dbReference type="AlphaFoldDB" id="A0A2N3HS40"/>
<dbReference type="CDD" id="cd08977">
    <property type="entry name" value="SusD"/>
    <property type="match status" value="1"/>
</dbReference>
<evidence type="ECO:0000256" key="2">
    <source>
        <dbReference type="ARBA" id="ARBA00006275"/>
    </source>
</evidence>
<keyword evidence="3 6" id="KW-0732">Signal</keyword>
<keyword evidence="10" id="KW-1185">Reference proteome</keyword>
<evidence type="ECO:0000256" key="5">
    <source>
        <dbReference type="ARBA" id="ARBA00023237"/>
    </source>
</evidence>
<gene>
    <name evidence="9" type="ORF">BZG02_17905</name>
</gene>
<feature type="domain" description="RagB/SusD" evidence="7">
    <location>
        <begin position="300"/>
        <end position="542"/>
    </location>
</feature>
<organism evidence="9 10">
    <name type="scientific">Labilibaculum filiforme</name>
    <dbReference type="NCBI Taxonomy" id="1940526"/>
    <lineage>
        <taxon>Bacteria</taxon>
        <taxon>Pseudomonadati</taxon>
        <taxon>Bacteroidota</taxon>
        <taxon>Bacteroidia</taxon>
        <taxon>Marinilabiliales</taxon>
        <taxon>Marinifilaceae</taxon>
        <taxon>Labilibaculum</taxon>
    </lineage>
</organism>
<reference evidence="9 10" key="1">
    <citation type="journal article" date="2017" name="Front. Microbiol.">
        <title>Labilibaculum manganireducens gen. nov., sp. nov. and Labilibaculum filiforme sp. nov., Novel Bacteroidetes Isolated from Subsurface Sediments of the Baltic Sea.</title>
        <authorList>
            <person name="Vandieken V."/>
            <person name="Marshall I.P."/>
            <person name="Niemann H."/>
            <person name="Engelen B."/>
            <person name="Cypionka H."/>
        </authorList>
    </citation>
    <scope>NUCLEOTIDE SEQUENCE [LARGE SCALE GENOMIC DNA]</scope>
    <source>
        <strain evidence="9 10">59.16B</strain>
    </source>
</reference>
<evidence type="ECO:0000313" key="10">
    <source>
        <dbReference type="Proteomes" id="UP000233535"/>
    </source>
</evidence>
<dbReference type="SUPFAM" id="SSF48452">
    <property type="entry name" value="TPR-like"/>
    <property type="match status" value="1"/>
</dbReference>
<feature type="chain" id="PRO_5014749086" description="RagB/SusD family nutrient uptake outer membrane protein" evidence="6">
    <location>
        <begin position="26"/>
        <end position="542"/>
    </location>
</feature>
<comment type="caution">
    <text evidence="9">The sequence shown here is derived from an EMBL/GenBank/DDBJ whole genome shotgun (WGS) entry which is preliminary data.</text>
</comment>
<comment type="subcellular location">
    <subcellularLocation>
        <location evidence="1">Cell outer membrane</location>
    </subcellularLocation>
</comment>
<evidence type="ECO:0000256" key="3">
    <source>
        <dbReference type="ARBA" id="ARBA00022729"/>
    </source>
</evidence>
<keyword evidence="5" id="KW-0998">Cell outer membrane</keyword>
<protein>
    <recommendedName>
        <fullName evidence="11">RagB/SusD family nutrient uptake outer membrane protein</fullName>
    </recommendedName>
</protein>
<feature type="domain" description="SusD-like N-terminal" evidence="8">
    <location>
        <begin position="76"/>
        <end position="224"/>
    </location>
</feature>
<dbReference type="Pfam" id="PF14322">
    <property type="entry name" value="SusD-like_3"/>
    <property type="match status" value="1"/>
</dbReference>
<keyword evidence="4" id="KW-0472">Membrane</keyword>
<evidence type="ECO:0000256" key="1">
    <source>
        <dbReference type="ARBA" id="ARBA00004442"/>
    </source>
</evidence>
<dbReference type="InterPro" id="IPR011990">
    <property type="entry name" value="TPR-like_helical_dom_sf"/>
</dbReference>
<proteinExistence type="inferred from homology"/>
<dbReference type="InterPro" id="IPR033985">
    <property type="entry name" value="SusD-like_N"/>
</dbReference>
<dbReference type="InterPro" id="IPR012944">
    <property type="entry name" value="SusD_RagB_dom"/>
</dbReference>
<sequence>MLMKMKKIRNIILAGLLIFSLGACDEDYLDTVKIGEQTSGSFYSNDAELIKAANACYAPMWEYHYNWGRTSLNNSTTDDAVDREDLPLRQFTFDATGFLFTYNYRYNYRGILIANQLLANVEGKDISGVKDKDLQDRVVGEAKFMRAYYYYDLVKNYGGVPLVTVPLLGGDLNQTRATSAAVYAQIETDLNDAVAALPLKSVYAASGELGRATKGAALGLLVKVCASQASSGFATQDFYNENKWEDAKTYAEQLFALGTYDLYQGAYHDLFSEAEENNEESIFEVQFYDSPLDDGAYTNNGNFTTFLNMPWLGAADPYGRYQATYDLYLEFENGDPRRDASLINSLQYADQWILEGETPGVVAEDLTGFSNYKHYLSKEQYLNLGNFRNSPVNERIIRLSDIYLLYAEACFHTSDEGTSRIYLNKVRERARQGNASILADITVSGTALLDAIYHERRVELCGEGHRLHDLIRTGRLEKELKTDGYKVKASITRDGLGGYVVADSGEPIFKATNLKMPKNIFFPLPQSEVDNSGGLVEQNPGY</sequence>
<name>A0A2N3HS40_9BACT</name>
<evidence type="ECO:0000313" key="9">
    <source>
        <dbReference type="EMBL" id="PKQ60871.1"/>
    </source>
</evidence>
<evidence type="ECO:0000256" key="6">
    <source>
        <dbReference type="SAM" id="SignalP"/>
    </source>
</evidence>
<evidence type="ECO:0000256" key="4">
    <source>
        <dbReference type="ARBA" id="ARBA00023136"/>
    </source>
</evidence>
<dbReference type="OrthoDB" id="617686at2"/>
<accession>A0A2N3HS40</accession>
<evidence type="ECO:0000259" key="8">
    <source>
        <dbReference type="Pfam" id="PF14322"/>
    </source>
</evidence>